<dbReference type="Gene3D" id="3.40.50.12780">
    <property type="entry name" value="N-terminal domain of ligase-like"/>
    <property type="match status" value="1"/>
</dbReference>
<feature type="domain" description="AMP-binding enzyme C-terminal" evidence="6">
    <location>
        <begin position="451"/>
        <end position="527"/>
    </location>
</feature>
<proteinExistence type="inferred from homology"/>
<keyword evidence="8" id="KW-1185">Reference proteome</keyword>
<comment type="subcellular location">
    <subcellularLocation>
        <location evidence="1">Peroxisome</location>
    </subcellularLocation>
</comment>
<dbReference type="SUPFAM" id="SSF56801">
    <property type="entry name" value="Acetyl-CoA synthetase-like"/>
    <property type="match status" value="1"/>
</dbReference>
<name>A0A7R9Q1B2_9ACAR</name>
<evidence type="ECO:0000256" key="1">
    <source>
        <dbReference type="ARBA" id="ARBA00004275"/>
    </source>
</evidence>
<dbReference type="Gene3D" id="3.30.300.30">
    <property type="match status" value="1"/>
</dbReference>
<evidence type="ECO:0000313" key="8">
    <source>
        <dbReference type="Proteomes" id="UP000759131"/>
    </source>
</evidence>
<organism evidence="7">
    <name type="scientific">Medioppia subpectinata</name>
    <dbReference type="NCBI Taxonomy" id="1979941"/>
    <lineage>
        <taxon>Eukaryota</taxon>
        <taxon>Metazoa</taxon>
        <taxon>Ecdysozoa</taxon>
        <taxon>Arthropoda</taxon>
        <taxon>Chelicerata</taxon>
        <taxon>Arachnida</taxon>
        <taxon>Acari</taxon>
        <taxon>Acariformes</taxon>
        <taxon>Sarcoptiformes</taxon>
        <taxon>Oribatida</taxon>
        <taxon>Brachypylina</taxon>
        <taxon>Oppioidea</taxon>
        <taxon>Oppiidae</taxon>
        <taxon>Medioppia</taxon>
    </lineage>
</organism>
<dbReference type="Pfam" id="PF13193">
    <property type="entry name" value="AMP-binding_C"/>
    <property type="match status" value="1"/>
</dbReference>
<keyword evidence="3" id="KW-0436">Ligase</keyword>
<dbReference type="InterPro" id="IPR045851">
    <property type="entry name" value="AMP-bd_C_sf"/>
</dbReference>
<evidence type="ECO:0000256" key="3">
    <source>
        <dbReference type="ARBA" id="ARBA00022598"/>
    </source>
</evidence>
<dbReference type="PANTHER" id="PTHR24096">
    <property type="entry name" value="LONG-CHAIN-FATTY-ACID--COA LIGASE"/>
    <property type="match status" value="1"/>
</dbReference>
<dbReference type="Pfam" id="PF00501">
    <property type="entry name" value="AMP-binding"/>
    <property type="match status" value="1"/>
</dbReference>
<protein>
    <submittedName>
        <fullName evidence="7">Uncharacterized protein</fullName>
    </submittedName>
</protein>
<dbReference type="PANTHER" id="PTHR24096:SF149">
    <property type="entry name" value="AMP-BINDING DOMAIN-CONTAINING PROTEIN-RELATED"/>
    <property type="match status" value="1"/>
</dbReference>
<dbReference type="InterPro" id="IPR025110">
    <property type="entry name" value="AMP-bd_C"/>
</dbReference>
<evidence type="ECO:0000259" key="5">
    <source>
        <dbReference type="Pfam" id="PF00501"/>
    </source>
</evidence>
<evidence type="ECO:0000313" key="7">
    <source>
        <dbReference type="EMBL" id="CAD7628597.1"/>
    </source>
</evidence>
<dbReference type="InterPro" id="IPR000873">
    <property type="entry name" value="AMP-dep_synth/lig_dom"/>
</dbReference>
<dbReference type="EMBL" id="OC860458">
    <property type="protein sequence ID" value="CAD7628597.1"/>
    <property type="molecule type" value="Genomic_DNA"/>
</dbReference>
<feature type="domain" description="AMP-dependent synthetase/ligase" evidence="5">
    <location>
        <begin position="37"/>
        <end position="396"/>
    </location>
</feature>
<evidence type="ECO:0000259" key="6">
    <source>
        <dbReference type="Pfam" id="PF13193"/>
    </source>
</evidence>
<accession>A0A7R9Q1B2</accession>
<dbReference type="AlphaFoldDB" id="A0A7R9Q1B2"/>
<reference evidence="7" key="1">
    <citation type="submission" date="2020-11" db="EMBL/GenBank/DDBJ databases">
        <authorList>
            <person name="Tran Van P."/>
        </authorList>
    </citation>
    <scope>NUCLEOTIDE SEQUENCE</scope>
</reference>
<dbReference type="GO" id="GO:0005777">
    <property type="term" value="C:peroxisome"/>
    <property type="evidence" value="ECO:0007669"/>
    <property type="project" value="UniProtKB-SubCell"/>
</dbReference>
<dbReference type="GO" id="GO:0016405">
    <property type="term" value="F:CoA-ligase activity"/>
    <property type="evidence" value="ECO:0007669"/>
    <property type="project" value="TreeGrafter"/>
</dbReference>
<evidence type="ECO:0000256" key="4">
    <source>
        <dbReference type="ARBA" id="ARBA00023140"/>
    </source>
</evidence>
<dbReference type="PROSITE" id="PS00455">
    <property type="entry name" value="AMP_BINDING"/>
    <property type="match status" value="1"/>
</dbReference>
<dbReference type="Proteomes" id="UP000759131">
    <property type="component" value="Unassembled WGS sequence"/>
</dbReference>
<dbReference type="EMBL" id="CAJPIZ010005883">
    <property type="protein sequence ID" value="CAG2109027.1"/>
    <property type="molecule type" value="Genomic_DNA"/>
</dbReference>
<dbReference type="InterPro" id="IPR020845">
    <property type="entry name" value="AMP-binding_CS"/>
</dbReference>
<sequence length="543" mass="60025">MTKPRILRSNIPVVDVSERSVGEYIWNKLSQLEEKSICLINAESNEQLTIGALKHRCQAVATALLAHGIARTDRLAFYGQNTIPHVVLRLATKLLGLPVCPLSPTFEAYEVDQECQSIGVTVAVCSASHLHKFSRLLQSDYKHNIRLVVVFDGHHDCHMTYDQLLVEGGDRALTKVPHFPVNPDVDPVILIHTSGSTGRPKCVMLKHKSILALLSERGHFLDPGTGTDHVIGAPYPMGHISGTSIIPLQLCLGARVVIYPDFDVELLFRSIERYKINFLPTFPSFGRKLVEGDLCDKYDLSSLRLVNTGGSPLAASISLAIIDKYGVVFREGYGMTEYLFIVRGTDVDQPFIPGSCGPVSPGTEVKIVDITTGAMLGPDTDGEICVRGNKMFAGYLNNEKAYREAFDGEGWYRTGDIGRYDDRENIYITDRLKEVIRIGIGNTYINISPVEIESYLLTHPAVEETAVVGVNNKAGTHWPRAYVMLKHGCHASAVEIENFVSDTLAQTKHLKGGVVFVDSIKRIGMGKVDRKYYRALVSDEIIN</sequence>
<dbReference type="OrthoDB" id="6484520at2759"/>
<comment type="similarity">
    <text evidence="2">Belongs to the ATP-dependent AMP-binding enzyme family.</text>
</comment>
<evidence type="ECO:0000256" key="2">
    <source>
        <dbReference type="ARBA" id="ARBA00006432"/>
    </source>
</evidence>
<dbReference type="InterPro" id="IPR042099">
    <property type="entry name" value="ANL_N_sf"/>
</dbReference>
<gene>
    <name evidence="7" type="ORF">OSB1V03_LOCUS9018</name>
</gene>
<keyword evidence="4" id="KW-0576">Peroxisome</keyword>